<evidence type="ECO:0000313" key="1">
    <source>
        <dbReference type="EMBL" id="NEU70412.1"/>
    </source>
</evidence>
<dbReference type="EMBL" id="JAAGNZ010000004">
    <property type="protein sequence ID" value="NEU70412.1"/>
    <property type="molecule type" value="Genomic_DNA"/>
</dbReference>
<keyword evidence="2" id="KW-1185">Reference proteome</keyword>
<accession>A0A6M0IR30</accession>
<name>A0A6M0IR30_9BACT</name>
<organism evidence="1 2">
    <name type="scientific">Spirosoma agri</name>
    <dbReference type="NCBI Taxonomy" id="1987381"/>
    <lineage>
        <taxon>Bacteria</taxon>
        <taxon>Pseudomonadati</taxon>
        <taxon>Bacteroidota</taxon>
        <taxon>Cytophagia</taxon>
        <taxon>Cytophagales</taxon>
        <taxon>Cytophagaceae</taxon>
        <taxon>Spirosoma</taxon>
    </lineage>
</organism>
<dbReference type="RefSeq" id="WP_164043718.1">
    <property type="nucleotide sequence ID" value="NZ_JAAGNZ010000004.1"/>
</dbReference>
<reference evidence="1 2" key="1">
    <citation type="submission" date="2020-02" db="EMBL/GenBank/DDBJ databases">
        <title>Draft genome sequence of two Spirosoma agri KCTC 52727 and Spirosoma terrae KCTC 52035.</title>
        <authorList>
            <person name="Rojas J."/>
            <person name="Ambika Manirajan B."/>
            <person name="Ratering S."/>
            <person name="Suarez C."/>
            <person name="Schnell S."/>
        </authorList>
    </citation>
    <scope>NUCLEOTIDE SEQUENCE [LARGE SCALE GENOMIC DNA]</scope>
    <source>
        <strain evidence="1 2">KCTC 52727</strain>
    </source>
</reference>
<dbReference type="AlphaFoldDB" id="A0A6M0IR30"/>
<protein>
    <submittedName>
        <fullName evidence="1">Uncharacterized protein</fullName>
    </submittedName>
</protein>
<sequence>MSYCSAKEVAHSVKLDGNQDEFVQQNLVDARIRGSRNTWRADFPSS</sequence>
<gene>
    <name evidence="1" type="ORF">GK091_26330</name>
</gene>
<evidence type="ECO:0000313" key="2">
    <source>
        <dbReference type="Proteomes" id="UP000477386"/>
    </source>
</evidence>
<comment type="caution">
    <text evidence="1">The sequence shown here is derived from an EMBL/GenBank/DDBJ whole genome shotgun (WGS) entry which is preliminary data.</text>
</comment>
<proteinExistence type="predicted"/>
<dbReference type="Proteomes" id="UP000477386">
    <property type="component" value="Unassembled WGS sequence"/>
</dbReference>